<organism evidence="2 3">
    <name type="scientific">Populus trichocarpa</name>
    <name type="common">Western balsam poplar</name>
    <name type="synonym">Populus balsamifera subsp. trichocarpa</name>
    <dbReference type="NCBI Taxonomy" id="3694"/>
    <lineage>
        <taxon>Eukaryota</taxon>
        <taxon>Viridiplantae</taxon>
        <taxon>Streptophyta</taxon>
        <taxon>Embryophyta</taxon>
        <taxon>Tracheophyta</taxon>
        <taxon>Spermatophyta</taxon>
        <taxon>Magnoliopsida</taxon>
        <taxon>eudicotyledons</taxon>
        <taxon>Gunneridae</taxon>
        <taxon>Pentapetalae</taxon>
        <taxon>rosids</taxon>
        <taxon>fabids</taxon>
        <taxon>Malpighiales</taxon>
        <taxon>Salicaceae</taxon>
        <taxon>Saliceae</taxon>
        <taxon>Populus</taxon>
    </lineage>
</organism>
<protein>
    <submittedName>
        <fullName evidence="2">Uncharacterized protein</fullName>
    </submittedName>
</protein>
<keyword evidence="3" id="KW-1185">Reference proteome</keyword>
<accession>A0A2K2AG27</accession>
<feature type="transmembrane region" description="Helical" evidence="1">
    <location>
        <begin position="21"/>
        <end position="41"/>
    </location>
</feature>
<evidence type="ECO:0000313" key="2">
    <source>
        <dbReference type="EMBL" id="PNT36486.1"/>
    </source>
</evidence>
<dbReference type="AlphaFoldDB" id="A0A2K2AG27"/>
<sequence>MTPHIIQPTRRRTIKDSEQNSCILVGIFTCMLFFTTCKWVFNLLTVFLSITYLLQLHLLVSLVIKPYNFISFFYLICFPLKI</sequence>
<gene>
    <name evidence="2" type="ORF">POPTR_005G129600</name>
</gene>
<dbReference type="EMBL" id="CM009294">
    <property type="protein sequence ID" value="PNT36486.1"/>
    <property type="molecule type" value="Genomic_DNA"/>
</dbReference>
<feature type="transmembrane region" description="Helical" evidence="1">
    <location>
        <begin position="53"/>
        <end position="77"/>
    </location>
</feature>
<dbReference type="Proteomes" id="UP000006729">
    <property type="component" value="Chromosome 5"/>
</dbReference>
<dbReference type="InParanoid" id="A0A2K2AG27"/>
<keyword evidence="1" id="KW-0812">Transmembrane</keyword>
<name>A0A2K2AG27_POPTR</name>
<keyword evidence="1" id="KW-0472">Membrane</keyword>
<evidence type="ECO:0000313" key="3">
    <source>
        <dbReference type="Proteomes" id="UP000006729"/>
    </source>
</evidence>
<evidence type="ECO:0000256" key="1">
    <source>
        <dbReference type="SAM" id="Phobius"/>
    </source>
</evidence>
<proteinExistence type="predicted"/>
<reference evidence="2 3" key="1">
    <citation type="journal article" date="2006" name="Science">
        <title>The genome of black cottonwood, Populus trichocarpa (Torr. &amp; Gray).</title>
        <authorList>
            <person name="Tuskan G.A."/>
            <person name="Difazio S."/>
            <person name="Jansson S."/>
            <person name="Bohlmann J."/>
            <person name="Grigoriev I."/>
            <person name="Hellsten U."/>
            <person name="Putnam N."/>
            <person name="Ralph S."/>
            <person name="Rombauts S."/>
            <person name="Salamov A."/>
            <person name="Schein J."/>
            <person name="Sterck L."/>
            <person name="Aerts A."/>
            <person name="Bhalerao R.R."/>
            <person name="Bhalerao R.P."/>
            <person name="Blaudez D."/>
            <person name="Boerjan W."/>
            <person name="Brun A."/>
            <person name="Brunner A."/>
            <person name="Busov V."/>
            <person name="Campbell M."/>
            <person name="Carlson J."/>
            <person name="Chalot M."/>
            <person name="Chapman J."/>
            <person name="Chen G.L."/>
            <person name="Cooper D."/>
            <person name="Coutinho P.M."/>
            <person name="Couturier J."/>
            <person name="Covert S."/>
            <person name="Cronk Q."/>
            <person name="Cunningham R."/>
            <person name="Davis J."/>
            <person name="Degroeve S."/>
            <person name="Dejardin A."/>
            <person name="Depamphilis C."/>
            <person name="Detter J."/>
            <person name="Dirks B."/>
            <person name="Dubchak I."/>
            <person name="Duplessis S."/>
            <person name="Ehlting J."/>
            <person name="Ellis B."/>
            <person name="Gendler K."/>
            <person name="Goodstein D."/>
            <person name="Gribskov M."/>
            <person name="Grimwood J."/>
            <person name="Groover A."/>
            <person name="Gunter L."/>
            <person name="Hamberger B."/>
            <person name="Heinze B."/>
            <person name="Helariutta Y."/>
            <person name="Henrissat B."/>
            <person name="Holligan D."/>
            <person name="Holt R."/>
            <person name="Huang W."/>
            <person name="Islam-Faridi N."/>
            <person name="Jones S."/>
            <person name="Jones-Rhoades M."/>
            <person name="Jorgensen R."/>
            <person name="Joshi C."/>
            <person name="Kangasjarvi J."/>
            <person name="Karlsson J."/>
            <person name="Kelleher C."/>
            <person name="Kirkpatrick R."/>
            <person name="Kirst M."/>
            <person name="Kohler A."/>
            <person name="Kalluri U."/>
            <person name="Larimer F."/>
            <person name="Leebens-Mack J."/>
            <person name="Leple J.C."/>
            <person name="Locascio P."/>
            <person name="Lou Y."/>
            <person name="Lucas S."/>
            <person name="Martin F."/>
            <person name="Montanini B."/>
            <person name="Napoli C."/>
            <person name="Nelson D.R."/>
            <person name="Nelson C."/>
            <person name="Nieminen K."/>
            <person name="Nilsson O."/>
            <person name="Pereda V."/>
            <person name="Peter G."/>
            <person name="Philippe R."/>
            <person name="Pilate G."/>
            <person name="Poliakov A."/>
            <person name="Razumovskaya J."/>
            <person name="Richardson P."/>
            <person name="Rinaldi C."/>
            <person name="Ritland K."/>
            <person name="Rouze P."/>
            <person name="Ryaboy D."/>
            <person name="Schmutz J."/>
            <person name="Schrader J."/>
            <person name="Segerman B."/>
            <person name="Shin H."/>
            <person name="Siddiqui A."/>
            <person name="Sterky F."/>
            <person name="Terry A."/>
            <person name="Tsai C.J."/>
            <person name="Uberbacher E."/>
            <person name="Unneberg P."/>
            <person name="Vahala J."/>
            <person name="Wall K."/>
            <person name="Wessler S."/>
            <person name="Yang G."/>
            <person name="Yin T."/>
            <person name="Douglas C."/>
            <person name="Marra M."/>
            <person name="Sandberg G."/>
            <person name="Van de Peer Y."/>
            <person name="Rokhsar D."/>
        </authorList>
    </citation>
    <scope>NUCLEOTIDE SEQUENCE [LARGE SCALE GENOMIC DNA]</scope>
    <source>
        <strain evidence="3">cv. Nisqually</strain>
    </source>
</reference>
<keyword evidence="1" id="KW-1133">Transmembrane helix</keyword>